<evidence type="ECO:0000256" key="1">
    <source>
        <dbReference type="ARBA" id="ARBA00022679"/>
    </source>
</evidence>
<keyword evidence="5" id="KW-1185">Reference proteome</keyword>
<dbReference type="CDD" id="cd01448">
    <property type="entry name" value="TST_Repeat_1"/>
    <property type="match status" value="1"/>
</dbReference>
<proteinExistence type="predicted"/>
<feature type="domain" description="Rhodanese" evidence="3">
    <location>
        <begin position="15"/>
        <end position="134"/>
    </location>
</feature>
<reference evidence="4 5" key="1">
    <citation type="submission" date="2021-08" db="EMBL/GenBank/DDBJ databases">
        <title>Complete genome sequence of the strain Aneurinibacillus thermoaerophilus CCM 8960.</title>
        <authorList>
            <person name="Musilova J."/>
            <person name="Kourilova X."/>
            <person name="Pernicova I."/>
            <person name="Bezdicek M."/>
            <person name="Lengerova M."/>
            <person name="Obruca S."/>
            <person name="Sedlar K."/>
        </authorList>
    </citation>
    <scope>NUCLEOTIDE SEQUENCE [LARGE SCALE GENOMIC DNA]</scope>
    <source>
        <strain evidence="4 5">CCM 8960</strain>
    </source>
</reference>
<protein>
    <submittedName>
        <fullName evidence="4">Sulfurtransferase</fullName>
    </submittedName>
</protein>
<evidence type="ECO:0000313" key="5">
    <source>
        <dbReference type="Proteomes" id="UP000826616"/>
    </source>
</evidence>
<keyword evidence="1" id="KW-0808">Transferase</keyword>
<evidence type="ECO:0000259" key="3">
    <source>
        <dbReference type="PROSITE" id="PS50206"/>
    </source>
</evidence>
<dbReference type="Pfam" id="PF00581">
    <property type="entry name" value="Rhodanese"/>
    <property type="match status" value="2"/>
</dbReference>
<feature type="domain" description="Rhodanese" evidence="3">
    <location>
        <begin position="164"/>
        <end position="274"/>
    </location>
</feature>
<dbReference type="InterPro" id="IPR001763">
    <property type="entry name" value="Rhodanese-like_dom"/>
</dbReference>
<sequence>MDMVVSVSWLAEHLHDEKLAVVDCRFVLGQPEKGRDGYKTEHIPGAIYFDLEQDLSAPKAVHGGRHPWPDADVFATKLGQVGIDNDTAIVLYDEQQGVMAARAYWVLRYVGHEKLALLNGGFPAWKAAGYPVTAEMPKRSSATYVPRVRKDLLRNVDDVRRHVKGGQALLVDSRAHNRYTGEVETIDPVGGHIPGAVNYEWQCVVDETGKWKDEKVLREHFSELPRDREVIVYCGSGVTACANLFALERLGYENAKLYAGSWSDWISYPDNPVATGNG</sequence>
<dbReference type="CDD" id="cd01449">
    <property type="entry name" value="TST_Repeat_2"/>
    <property type="match status" value="1"/>
</dbReference>
<dbReference type="EMBL" id="CP080764">
    <property type="protein sequence ID" value="QYY43902.1"/>
    <property type="molecule type" value="Genomic_DNA"/>
</dbReference>
<dbReference type="PROSITE" id="PS00380">
    <property type="entry name" value="RHODANESE_1"/>
    <property type="match status" value="1"/>
</dbReference>
<accession>A0ABX8YE48</accession>
<dbReference type="PANTHER" id="PTHR11364">
    <property type="entry name" value="THIOSULFATE SULFERTANSFERASE"/>
    <property type="match status" value="1"/>
</dbReference>
<gene>
    <name evidence="4" type="ORF">K3F53_06825</name>
</gene>
<evidence type="ECO:0000256" key="2">
    <source>
        <dbReference type="ARBA" id="ARBA00022737"/>
    </source>
</evidence>
<dbReference type="InterPro" id="IPR036873">
    <property type="entry name" value="Rhodanese-like_dom_sf"/>
</dbReference>
<keyword evidence="2" id="KW-0677">Repeat</keyword>
<dbReference type="InterPro" id="IPR045078">
    <property type="entry name" value="TST/MPST-like"/>
</dbReference>
<dbReference type="PANTHER" id="PTHR11364:SF27">
    <property type="entry name" value="SULFURTRANSFERASE"/>
    <property type="match status" value="1"/>
</dbReference>
<evidence type="ECO:0000313" key="4">
    <source>
        <dbReference type="EMBL" id="QYY43902.1"/>
    </source>
</evidence>
<dbReference type="SUPFAM" id="SSF52821">
    <property type="entry name" value="Rhodanese/Cell cycle control phosphatase"/>
    <property type="match status" value="2"/>
</dbReference>
<organism evidence="4 5">
    <name type="scientific">Aneurinibacillus thermoaerophilus</name>
    <dbReference type="NCBI Taxonomy" id="143495"/>
    <lineage>
        <taxon>Bacteria</taxon>
        <taxon>Bacillati</taxon>
        <taxon>Bacillota</taxon>
        <taxon>Bacilli</taxon>
        <taxon>Bacillales</taxon>
        <taxon>Paenibacillaceae</taxon>
        <taxon>Aneurinibacillus group</taxon>
        <taxon>Aneurinibacillus</taxon>
    </lineage>
</organism>
<dbReference type="PROSITE" id="PS50206">
    <property type="entry name" value="RHODANESE_3"/>
    <property type="match status" value="2"/>
</dbReference>
<dbReference type="Gene3D" id="3.40.250.10">
    <property type="entry name" value="Rhodanese-like domain"/>
    <property type="match status" value="2"/>
</dbReference>
<dbReference type="InterPro" id="IPR001307">
    <property type="entry name" value="Thiosulphate_STrfase_CS"/>
</dbReference>
<dbReference type="Proteomes" id="UP000826616">
    <property type="component" value="Chromosome"/>
</dbReference>
<dbReference type="SMART" id="SM00450">
    <property type="entry name" value="RHOD"/>
    <property type="match status" value="2"/>
</dbReference>
<name>A0ABX8YE48_ANETH</name>